<organism evidence="2 3">
    <name type="scientific">Fistulifera solaris</name>
    <name type="common">Oleaginous diatom</name>
    <dbReference type="NCBI Taxonomy" id="1519565"/>
    <lineage>
        <taxon>Eukaryota</taxon>
        <taxon>Sar</taxon>
        <taxon>Stramenopiles</taxon>
        <taxon>Ochrophyta</taxon>
        <taxon>Bacillariophyta</taxon>
        <taxon>Bacillariophyceae</taxon>
        <taxon>Bacillariophycidae</taxon>
        <taxon>Naviculales</taxon>
        <taxon>Naviculaceae</taxon>
        <taxon>Fistulifera</taxon>
    </lineage>
</organism>
<feature type="chain" id="PRO_5012961480" evidence="1">
    <location>
        <begin position="19"/>
        <end position="255"/>
    </location>
</feature>
<comment type="caution">
    <text evidence="2">The sequence shown here is derived from an EMBL/GenBank/DDBJ whole genome shotgun (WGS) entry which is preliminary data.</text>
</comment>
<keyword evidence="3" id="KW-1185">Reference proteome</keyword>
<protein>
    <submittedName>
        <fullName evidence="2">Uncharacterized protein</fullName>
    </submittedName>
</protein>
<evidence type="ECO:0000256" key="1">
    <source>
        <dbReference type="SAM" id="SignalP"/>
    </source>
</evidence>
<accession>A0A1Z5JQK2</accession>
<dbReference type="Proteomes" id="UP000198406">
    <property type="component" value="Unassembled WGS sequence"/>
</dbReference>
<dbReference type="EMBL" id="BDSP01000100">
    <property type="protein sequence ID" value="GAX16038.1"/>
    <property type="molecule type" value="Genomic_DNA"/>
</dbReference>
<dbReference type="AlphaFoldDB" id="A0A1Z5JQK2"/>
<dbReference type="InParanoid" id="A0A1Z5JQK2"/>
<reference evidence="2 3" key="1">
    <citation type="journal article" date="2015" name="Plant Cell">
        <title>Oil accumulation by the oleaginous diatom Fistulifera solaris as revealed by the genome and transcriptome.</title>
        <authorList>
            <person name="Tanaka T."/>
            <person name="Maeda Y."/>
            <person name="Veluchamy A."/>
            <person name="Tanaka M."/>
            <person name="Abida H."/>
            <person name="Marechal E."/>
            <person name="Bowler C."/>
            <person name="Muto M."/>
            <person name="Sunaga Y."/>
            <person name="Tanaka M."/>
            <person name="Yoshino T."/>
            <person name="Taniguchi T."/>
            <person name="Fukuda Y."/>
            <person name="Nemoto M."/>
            <person name="Matsumoto M."/>
            <person name="Wong P.S."/>
            <person name="Aburatani S."/>
            <person name="Fujibuchi W."/>
        </authorList>
    </citation>
    <scope>NUCLEOTIDE SEQUENCE [LARGE SCALE GENOMIC DNA]</scope>
    <source>
        <strain evidence="2 3">JPCC DA0580</strain>
    </source>
</reference>
<evidence type="ECO:0000313" key="3">
    <source>
        <dbReference type="Proteomes" id="UP000198406"/>
    </source>
</evidence>
<proteinExistence type="predicted"/>
<gene>
    <name evidence="2" type="ORF">FisN_22Hh104</name>
</gene>
<feature type="signal peptide" evidence="1">
    <location>
        <begin position="1"/>
        <end position="18"/>
    </location>
</feature>
<keyword evidence="1" id="KW-0732">Signal</keyword>
<sequence length="255" mass="28384">MNKSLLLLAFLLLQRTHADLLENAVDDHNPSAAFFDQRDLQNANACNQILRELPDGCTCVPSSVRGTFRATCNRFCQRCLSTQQVCVTYSLKFEYRRNDANLQYIPRSIEYQASYTGRDSAKVGFSFKTNYDTSFNAQTCTSSIDGKSCLCVVDQSASCVGELRHNCAGVTSGVFEACRREAPLTLNSPFLAFTRAELRIETCGLDILPDPRTAIPPKKSLPDRNKDVLKLSIPADGLRGSLTRKMRSRITMMSV</sequence>
<name>A0A1Z5JQK2_FISSO</name>
<evidence type="ECO:0000313" key="2">
    <source>
        <dbReference type="EMBL" id="GAX16038.1"/>
    </source>
</evidence>